<proteinExistence type="predicted"/>
<comment type="caution">
    <text evidence="1">The sequence shown here is derived from an EMBL/GenBank/DDBJ whole genome shotgun (WGS) entry which is preliminary data.</text>
</comment>
<evidence type="ECO:0000313" key="1">
    <source>
        <dbReference type="EMBL" id="KAF6022775.1"/>
    </source>
</evidence>
<keyword evidence="2" id="KW-1185">Reference proteome</keyword>
<accession>A0A7J7J9R9</accession>
<organism evidence="1 2">
    <name type="scientific">Bugula neritina</name>
    <name type="common">Brown bryozoan</name>
    <name type="synonym">Sertularia neritina</name>
    <dbReference type="NCBI Taxonomy" id="10212"/>
    <lineage>
        <taxon>Eukaryota</taxon>
        <taxon>Metazoa</taxon>
        <taxon>Spiralia</taxon>
        <taxon>Lophotrochozoa</taxon>
        <taxon>Bryozoa</taxon>
        <taxon>Gymnolaemata</taxon>
        <taxon>Cheilostomatida</taxon>
        <taxon>Flustrina</taxon>
        <taxon>Buguloidea</taxon>
        <taxon>Bugulidae</taxon>
        <taxon>Bugula</taxon>
    </lineage>
</organism>
<sequence length="109" mass="12317">MLIRTGTAAGLAQIFTGIRSETRLVTACTSFVTAHTTFGIHYPIVYKLDQGQLRVSLTFINIKYDSSLKQTIPMLSKLNLRYLILIMQIRLEYNGASIELAKTICRWCS</sequence>
<dbReference type="Proteomes" id="UP000593567">
    <property type="component" value="Unassembled WGS sequence"/>
</dbReference>
<gene>
    <name evidence="1" type="ORF">EB796_018921</name>
</gene>
<reference evidence="1" key="1">
    <citation type="submission" date="2020-06" db="EMBL/GenBank/DDBJ databases">
        <title>Draft genome of Bugula neritina, a colonial animal packing powerful symbionts and potential medicines.</title>
        <authorList>
            <person name="Rayko M."/>
        </authorList>
    </citation>
    <scope>NUCLEOTIDE SEQUENCE [LARGE SCALE GENOMIC DNA]</scope>
    <source>
        <strain evidence="1">Kwan_BN1</strain>
    </source>
</reference>
<evidence type="ECO:0000313" key="2">
    <source>
        <dbReference type="Proteomes" id="UP000593567"/>
    </source>
</evidence>
<dbReference type="EMBL" id="VXIV02002807">
    <property type="protein sequence ID" value="KAF6022775.1"/>
    <property type="molecule type" value="Genomic_DNA"/>
</dbReference>
<protein>
    <submittedName>
        <fullName evidence="1">Uncharacterized protein</fullName>
    </submittedName>
</protein>
<name>A0A7J7J9R9_BUGNE</name>
<dbReference type="AlphaFoldDB" id="A0A7J7J9R9"/>